<proteinExistence type="predicted"/>
<reference evidence="2" key="1">
    <citation type="submission" date="2014-11" db="EMBL/GenBank/DDBJ databases">
        <authorList>
            <person name="Otto D Thomas"/>
            <person name="Naeem Raeece"/>
        </authorList>
    </citation>
    <scope>NUCLEOTIDE SEQUENCE</scope>
</reference>
<evidence type="ECO:0000313" key="2">
    <source>
        <dbReference type="EMBL" id="CEM39436.1"/>
    </source>
</evidence>
<name>A0A0G4H6W7_9ALVE</name>
<feature type="region of interest" description="Disordered" evidence="1">
    <location>
        <begin position="122"/>
        <end position="321"/>
    </location>
</feature>
<organism evidence="2">
    <name type="scientific">Chromera velia CCMP2878</name>
    <dbReference type="NCBI Taxonomy" id="1169474"/>
    <lineage>
        <taxon>Eukaryota</taxon>
        <taxon>Sar</taxon>
        <taxon>Alveolata</taxon>
        <taxon>Colpodellida</taxon>
        <taxon>Chromeraceae</taxon>
        <taxon>Chromera</taxon>
    </lineage>
</organism>
<dbReference type="AlphaFoldDB" id="A0A0G4H6W7"/>
<gene>
    <name evidence="2" type="ORF">Cvel_5766</name>
</gene>
<protein>
    <submittedName>
        <fullName evidence="2">Uncharacterized protein</fullName>
    </submittedName>
</protein>
<dbReference type="VEuPathDB" id="CryptoDB:Cvel_5766"/>
<sequence length="321" mass="33612">MRSARTETVLRLPIRFTRLANLEFLSLCNATCGRVGVSSLRDALIQAAEGGGPITGESQTATPPRQFKKLLLIDHQAWSGRIRSSCFRPLRELQEVYPSLVVTIEGTPLAQTLSQRSLPAWESKGGLGNAEAEPAPVPGGARDPVLRDMGGYLEDSDGDSDADGPRSPTGIHQWSPELGPGLGDSSHARSKRHKNAGGPPPPAGFGFDPAAVAGGGIAGDGGDDSLGPARRRESPSGGPSDDLPALNLGDRLSGKKEKKRRSAGRPGFAVGESDEEEEKQKEGEEEEEEYNGSEGTPISQAGSDDGASLVDADWSPAASVT</sequence>
<feature type="compositionally biased region" description="Acidic residues" evidence="1">
    <location>
        <begin position="272"/>
        <end position="291"/>
    </location>
</feature>
<dbReference type="EMBL" id="CDMZ01001931">
    <property type="protein sequence ID" value="CEM39436.1"/>
    <property type="molecule type" value="Genomic_DNA"/>
</dbReference>
<evidence type="ECO:0000256" key="1">
    <source>
        <dbReference type="SAM" id="MobiDB-lite"/>
    </source>
</evidence>
<feature type="compositionally biased region" description="Low complexity" evidence="1">
    <location>
        <begin position="130"/>
        <end position="141"/>
    </location>
</feature>
<accession>A0A0G4H6W7</accession>